<dbReference type="AlphaFoldDB" id="A0AAN1KF33"/>
<accession>A0AAN1KF33</accession>
<keyword evidence="1" id="KW-1133">Transmembrane helix</keyword>
<feature type="transmembrane region" description="Helical" evidence="1">
    <location>
        <begin position="38"/>
        <end position="56"/>
    </location>
</feature>
<sequence>MGKTAVFDHKRLKQPPSMWIVQLCLFILLWIICDSESWQIFAIILVAILANSYDFLRKLFTMTWEYERQRNNKE</sequence>
<keyword evidence="1" id="KW-0472">Membrane</keyword>
<reference evidence="2 3" key="1">
    <citation type="journal article" date="2017" name="Front. Immunol.">
        <title>Complete Genome Sequence of Lactobacillus casei LC5, a Potential Probiotics for Atopic Dermatitis.</title>
        <authorList>
            <person name="Kang J."/>
            <person name="Chung W.H."/>
            <person name="Lim T.J."/>
            <person name="Whon T.W."/>
            <person name="Lim S."/>
            <person name="Nam Y.D."/>
        </authorList>
    </citation>
    <scope>NUCLEOTIDE SEQUENCE [LARGE SCALE GENOMIC DNA]</scope>
    <source>
        <strain evidence="2 3">LC5</strain>
    </source>
</reference>
<name>A0AAN1KF33_LACCA</name>
<keyword evidence="1" id="KW-0812">Transmembrane</keyword>
<dbReference type="EMBL" id="CP017065">
    <property type="protein sequence ID" value="ARY92336.1"/>
    <property type="molecule type" value="Genomic_DNA"/>
</dbReference>
<feature type="transmembrane region" description="Helical" evidence="1">
    <location>
        <begin position="16"/>
        <end position="32"/>
    </location>
</feature>
<protein>
    <submittedName>
        <fullName evidence="2">Uncharacterized protein</fullName>
    </submittedName>
</protein>
<proteinExistence type="predicted"/>
<evidence type="ECO:0000313" key="3">
    <source>
        <dbReference type="Proteomes" id="UP000195609"/>
    </source>
</evidence>
<evidence type="ECO:0000256" key="1">
    <source>
        <dbReference type="SAM" id="Phobius"/>
    </source>
</evidence>
<dbReference type="Proteomes" id="UP000195609">
    <property type="component" value="Chromosome"/>
</dbReference>
<evidence type="ECO:0000313" key="2">
    <source>
        <dbReference type="EMBL" id="ARY92336.1"/>
    </source>
</evidence>
<organism evidence="2 3">
    <name type="scientific">Lacticaseibacillus casei</name>
    <name type="common">Lactobacillus casei</name>
    <dbReference type="NCBI Taxonomy" id="1582"/>
    <lineage>
        <taxon>Bacteria</taxon>
        <taxon>Bacillati</taxon>
        <taxon>Bacillota</taxon>
        <taxon>Bacilli</taxon>
        <taxon>Lactobacillales</taxon>
        <taxon>Lactobacillaceae</taxon>
        <taxon>Lacticaseibacillus</taxon>
    </lineage>
</organism>
<gene>
    <name evidence="2" type="ORF">BGL52_11435</name>
</gene>